<feature type="compositionally biased region" description="Polar residues" evidence="1">
    <location>
        <begin position="1"/>
        <end position="10"/>
    </location>
</feature>
<organism evidence="2 3">
    <name type="scientific">Streptomyces yaizuensis</name>
    <dbReference type="NCBI Taxonomy" id="2989713"/>
    <lineage>
        <taxon>Bacteria</taxon>
        <taxon>Bacillati</taxon>
        <taxon>Actinomycetota</taxon>
        <taxon>Actinomycetes</taxon>
        <taxon>Kitasatosporales</taxon>
        <taxon>Streptomycetaceae</taxon>
        <taxon>Streptomyces</taxon>
    </lineage>
</organism>
<protein>
    <submittedName>
        <fullName evidence="2">Uncharacterized protein</fullName>
    </submittedName>
</protein>
<reference evidence="2 3" key="1">
    <citation type="submission" date="2022-10" db="EMBL/GenBank/DDBJ databases">
        <title>Draft genome sequence of Streptomyces sp. YSPA8.</title>
        <authorList>
            <person name="Moriuchi R."/>
            <person name="Dohra H."/>
            <person name="Yamamura H."/>
            <person name="Kodani S."/>
        </authorList>
    </citation>
    <scope>NUCLEOTIDE SEQUENCE [LARGE SCALE GENOMIC DNA]</scope>
    <source>
        <strain evidence="2 3">YSPA8</strain>
    </source>
</reference>
<proteinExistence type="predicted"/>
<dbReference type="Proteomes" id="UP001291653">
    <property type="component" value="Unassembled WGS sequence"/>
</dbReference>
<name>A0ABQ5NYI8_9ACTN</name>
<keyword evidence="3" id="KW-1185">Reference proteome</keyword>
<evidence type="ECO:0000313" key="3">
    <source>
        <dbReference type="Proteomes" id="UP001291653"/>
    </source>
</evidence>
<evidence type="ECO:0000313" key="2">
    <source>
        <dbReference type="EMBL" id="GLF95287.1"/>
    </source>
</evidence>
<dbReference type="RefSeq" id="WP_323447328.1">
    <property type="nucleotide sequence ID" value="NZ_BSBI01000004.1"/>
</dbReference>
<accession>A0ABQ5NYI8</accession>
<comment type="caution">
    <text evidence="2">The sequence shown here is derived from an EMBL/GenBank/DDBJ whole genome shotgun (WGS) entry which is preliminary data.</text>
</comment>
<dbReference type="EMBL" id="BSBI01000004">
    <property type="protein sequence ID" value="GLF95287.1"/>
    <property type="molecule type" value="Genomic_DNA"/>
</dbReference>
<feature type="region of interest" description="Disordered" evidence="1">
    <location>
        <begin position="1"/>
        <end position="21"/>
    </location>
</feature>
<sequence length="202" mass="21150">MPASRGSSSGFEPDGEEAEQEVGCAVDSVLVEGPEDEGVCAGDIAGAYSATAGLAPQSLRLTCRAAARWALLRDTATPVPIGLPDPYEPLLLLVGRGGGWFLQEYLDLTGASIRLGTVKSNAAAAPFTTLDEATLDALDAEGDITYYAKSDAGDPRSSPRGIVRRRIDDKDRIWDEAFTRNLRLAAVVDRVGLGSGGRTPAG</sequence>
<evidence type="ECO:0000256" key="1">
    <source>
        <dbReference type="SAM" id="MobiDB-lite"/>
    </source>
</evidence>
<gene>
    <name evidence="2" type="ORF">SYYSPA8_13340</name>
</gene>